<evidence type="ECO:0000313" key="2">
    <source>
        <dbReference type="EnsemblPlants" id="ORUFI11G15130.1"/>
    </source>
</evidence>
<dbReference type="AlphaFoldDB" id="A0A0E0R8N7"/>
<dbReference type="EnsemblPlants" id="ORUFI11G15130.1">
    <property type="protein sequence ID" value="ORUFI11G15130.1"/>
    <property type="gene ID" value="ORUFI11G15130"/>
</dbReference>
<dbReference type="Gramene" id="ORUFI11G15130.1">
    <property type="protein sequence ID" value="ORUFI11G15130.1"/>
    <property type="gene ID" value="ORUFI11G15130"/>
</dbReference>
<dbReference type="HOGENOM" id="CLU_1368157_0_0_1"/>
<feature type="compositionally biased region" description="Polar residues" evidence="1">
    <location>
        <begin position="190"/>
        <end position="200"/>
    </location>
</feature>
<keyword evidence="3" id="KW-1185">Reference proteome</keyword>
<dbReference type="Proteomes" id="UP000008022">
    <property type="component" value="Unassembled WGS sequence"/>
</dbReference>
<reference evidence="3" key="1">
    <citation type="submission" date="2013-06" db="EMBL/GenBank/DDBJ databases">
        <authorList>
            <person name="Zhao Q."/>
        </authorList>
    </citation>
    <scope>NUCLEOTIDE SEQUENCE</scope>
    <source>
        <strain evidence="3">cv. W1943</strain>
    </source>
</reference>
<accession>A0A0E0R8N7</accession>
<feature type="region of interest" description="Disordered" evidence="1">
    <location>
        <begin position="44"/>
        <end position="66"/>
    </location>
</feature>
<proteinExistence type="predicted"/>
<reference evidence="2" key="2">
    <citation type="submission" date="2015-06" db="UniProtKB">
        <authorList>
            <consortium name="EnsemblPlants"/>
        </authorList>
    </citation>
    <scope>IDENTIFICATION</scope>
</reference>
<feature type="region of interest" description="Disordered" evidence="1">
    <location>
        <begin position="157"/>
        <end position="200"/>
    </location>
</feature>
<name>A0A0E0R8N7_ORYRU</name>
<sequence length="200" mass="22794">MRWNFSEVTPTRRTRSVMLPPLIQKSEQVFHLEICWGDMKERHDNASKKGNSAHGRHCRRTGQRHGKAFNSLEKTATCHRCQASPHPISEQLRLHQQKQPKSVSPTTTMKQTQEVVDALELLRSDTHKEDTKHNAVTAHPKIGTRFSPGDFFWGGDMKERHDNASKKGNSAHGRSRHRTGQRHDKAFASIFTSPTQAPPH</sequence>
<feature type="compositionally biased region" description="Basic residues" evidence="1">
    <location>
        <begin position="54"/>
        <end position="66"/>
    </location>
</feature>
<evidence type="ECO:0000313" key="3">
    <source>
        <dbReference type="Proteomes" id="UP000008022"/>
    </source>
</evidence>
<organism evidence="2 3">
    <name type="scientific">Oryza rufipogon</name>
    <name type="common">Brownbeard rice</name>
    <name type="synonym">Asian wild rice</name>
    <dbReference type="NCBI Taxonomy" id="4529"/>
    <lineage>
        <taxon>Eukaryota</taxon>
        <taxon>Viridiplantae</taxon>
        <taxon>Streptophyta</taxon>
        <taxon>Embryophyta</taxon>
        <taxon>Tracheophyta</taxon>
        <taxon>Spermatophyta</taxon>
        <taxon>Magnoliopsida</taxon>
        <taxon>Liliopsida</taxon>
        <taxon>Poales</taxon>
        <taxon>Poaceae</taxon>
        <taxon>BOP clade</taxon>
        <taxon>Oryzoideae</taxon>
        <taxon>Oryzeae</taxon>
        <taxon>Oryzinae</taxon>
        <taxon>Oryza</taxon>
    </lineage>
</organism>
<evidence type="ECO:0000256" key="1">
    <source>
        <dbReference type="SAM" id="MobiDB-lite"/>
    </source>
</evidence>
<protein>
    <submittedName>
        <fullName evidence="2">Uncharacterized protein</fullName>
    </submittedName>
</protein>